<sequence>MTLLASVCDTVLDENTSLLVEEENEEEIFNFILQFLSAEVLNTNLTDFLRVEDLVAKRMVAWYKLLDIYRTLYNCFGSHSIGVKFTDQTKPCVLTGRSMIKGVRGKSEADHKSKSVLYSPSSQYLRQKLYIRKLRDRVQREWADRLLSSCQERANRRNFEQHVLKNFISCASNIDPLKRRWQHYDLVRSKACWRNLSWEQRRVHCCLKRTRENFKLLQKSEQLVRDHLKERVSKLILTKLKVINRHFC</sequence>
<dbReference type="WBParaSite" id="SBAD_0001166501-mRNA-1">
    <property type="protein sequence ID" value="SBAD_0001166501-mRNA-1"/>
    <property type="gene ID" value="SBAD_0001166501"/>
</dbReference>
<dbReference type="AlphaFoldDB" id="A0A183J5Y3"/>
<evidence type="ECO:0000313" key="2">
    <source>
        <dbReference type="Proteomes" id="UP000270296"/>
    </source>
</evidence>
<organism evidence="3">
    <name type="scientific">Soboliphyme baturini</name>
    <dbReference type="NCBI Taxonomy" id="241478"/>
    <lineage>
        <taxon>Eukaryota</taxon>
        <taxon>Metazoa</taxon>
        <taxon>Ecdysozoa</taxon>
        <taxon>Nematoda</taxon>
        <taxon>Enoplea</taxon>
        <taxon>Dorylaimia</taxon>
        <taxon>Dioctophymatida</taxon>
        <taxon>Dioctophymatoidea</taxon>
        <taxon>Soboliphymatidae</taxon>
        <taxon>Soboliphyme</taxon>
    </lineage>
</organism>
<evidence type="ECO:0000313" key="1">
    <source>
        <dbReference type="EMBL" id="VDP38714.1"/>
    </source>
</evidence>
<gene>
    <name evidence="1" type="ORF">SBAD_LOCUS11281</name>
</gene>
<protein>
    <submittedName>
        <fullName evidence="3">40S ribosomal protein S6</fullName>
    </submittedName>
</protein>
<keyword evidence="2" id="KW-1185">Reference proteome</keyword>
<dbReference type="Proteomes" id="UP000270296">
    <property type="component" value="Unassembled WGS sequence"/>
</dbReference>
<name>A0A183J5Y3_9BILA</name>
<dbReference type="EMBL" id="UZAM01015379">
    <property type="protein sequence ID" value="VDP38714.1"/>
    <property type="molecule type" value="Genomic_DNA"/>
</dbReference>
<reference evidence="3" key="1">
    <citation type="submission" date="2016-06" db="UniProtKB">
        <authorList>
            <consortium name="WormBaseParasite"/>
        </authorList>
    </citation>
    <scope>IDENTIFICATION</scope>
</reference>
<accession>A0A183J5Y3</accession>
<proteinExistence type="predicted"/>
<reference evidence="1 2" key="2">
    <citation type="submission" date="2018-11" db="EMBL/GenBank/DDBJ databases">
        <authorList>
            <consortium name="Pathogen Informatics"/>
        </authorList>
    </citation>
    <scope>NUCLEOTIDE SEQUENCE [LARGE SCALE GENOMIC DNA]</scope>
</reference>
<evidence type="ECO:0000313" key="3">
    <source>
        <dbReference type="WBParaSite" id="SBAD_0001166501-mRNA-1"/>
    </source>
</evidence>